<evidence type="ECO:0000313" key="2">
    <source>
        <dbReference type="EMBL" id="KXA39389.1"/>
    </source>
</evidence>
<dbReference type="EMBL" id="LRQG01000092">
    <property type="protein sequence ID" value="KXA39389.1"/>
    <property type="molecule type" value="Genomic_DNA"/>
</dbReference>
<keyword evidence="1" id="KW-0732">Signal</keyword>
<feature type="signal peptide" evidence="1">
    <location>
        <begin position="1"/>
        <end position="20"/>
    </location>
</feature>
<gene>
    <name evidence="2" type="ORF">HMPREF3226_01224</name>
</gene>
<dbReference type="RefSeq" id="WP_060940592.1">
    <property type="nucleotide sequence ID" value="NZ_KQ957245.1"/>
</dbReference>
<dbReference type="OrthoDB" id="1080076at2"/>
<feature type="chain" id="PRO_5007458561" evidence="1">
    <location>
        <begin position="21"/>
        <end position="171"/>
    </location>
</feature>
<sequence>MREKLLLVIALAFVQLNMLAQTQEHSDNPLVIIDGMEINDSILQVSQTEMLSDSAKQIVARRLDCLNSYAIDTIIVVDKAAAEKVIICKPNTSGIILIRTNSLAELDLMIDGKRRKPRKRITIIDALYFPEYFATALPKSIHRKKIKKMELLIHKGTVSPERKPMVVITTK</sequence>
<reference evidence="3" key="1">
    <citation type="submission" date="2016-01" db="EMBL/GenBank/DDBJ databases">
        <authorList>
            <person name="Mitreva M."/>
            <person name="Pepin K.H."/>
            <person name="Mihindukulasuriya K.A."/>
            <person name="Fulton R."/>
            <person name="Fronick C."/>
            <person name="O'Laughlin M."/>
            <person name="Miner T."/>
            <person name="Herter B."/>
            <person name="Rosa B.A."/>
            <person name="Cordes M."/>
            <person name="Tomlinson C."/>
            <person name="Wollam A."/>
            <person name="Palsikar V.B."/>
            <person name="Mardis E.R."/>
            <person name="Wilson R.K."/>
        </authorList>
    </citation>
    <scope>NUCLEOTIDE SEQUENCE [LARGE SCALE GENOMIC DNA]</scope>
    <source>
        <strain evidence="3">MJR7716</strain>
    </source>
</reference>
<name>A0A133Q971_9BACT</name>
<evidence type="ECO:0000313" key="3">
    <source>
        <dbReference type="Proteomes" id="UP000070533"/>
    </source>
</evidence>
<dbReference type="PATRIC" id="fig|28128.5.peg.1247"/>
<comment type="caution">
    <text evidence="2">The sequence shown here is derived from an EMBL/GenBank/DDBJ whole genome shotgun (WGS) entry which is preliminary data.</text>
</comment>
<evidence type="ECO:0000256" key="1">
    <source>
        <dbReference type="SAM" id="SignalP"/>
    </source>
</evidence>
<dbReference type="AlphaFoldDB" id="A0A133Q971"/>
<dbReference type="Proteomes" id="UP000070533">
    <property type="component" value="Unassembled WGS sequence"/>
</dbReference>
<organism evidence="2 3">
    <name type="scientific">Prevotella corporis</name>
    <dbReference type="NCBI Taxonomy" id="28128"/>
    <lineage>
        <taxon>Bacteria</taxon>
        <taxon>Pseudomonadati</taxon>
        <taxon>Bacteroidota</taxon>
        <taxon>Bacteroidia</taxon>
        <taxon>Bacteroidales</taxon>
        <taxon>Prevotellaceae</taxon>
        <taxon>Prevotella</taxon>
    </lineage>
</organism>
<keyword evidence="3" id="KW-1185">Reference proteome</keyword>
<proteinExistence type="predicted"/>
<dbReference type="STRING" id="28128.HMPREF3226_01224"/>
<protein>
    <submittedName>
        <fullName evidence="2">Uncharacterized protein</fullName>
    </submittedName>
</protein>
<accession>A0A133Q971</accession>